<feature type="region of interest" description="Disordered" evidence="1">
    <location>
        <begin position="201"/>
        <end position="297"/>
    </location>
</feature>
<feature type="compositionally biased region" description="Basic and acidic residues" evidence="1">
    <location>
        <begin position="252"/>
        <end position="264"/>
    </location>
</feature>
<feature type="compositionally biased region" description="Basic and acidic residues" evidence="1">
    <location>
        <begin position="233"/>
        <end position="242"/>
    </location>
</feature>
<reference evidence="2 3" key="1">
    <citation type="submission" date="2017-12" db="EMBL/GenBank/DDBJ databases">
        <title>Comparative genomics of Botrytis spp.</title>
        <authorList>
            <person name="Valero-Jimenez C.A."/>
            <person name="Tapia P."/>
            <person name="Veloso J."/>
            <person name="Silva-Moreno E."/>
            <person name="Staats M."/>
            <person name="Valdes J.H."/>
            <person name="Van Kan J.A.L."/>
        </authorList>
    </citation>
    <scope>NUCLEOTIDE SEQUENCE [LARGE SCALE GENOMIC DNA]</scope>
    <source>
        <strain evidence="2 3">MUCL11595</strain>
    </source>
</reference>
<proteinExistence type="predicted"/>
<protein>
    <submittedName>
        <fullName evidence="2">Uncharacterized protein</fullName>
    </submittedName>
</protein>
<dbReference type="Proteomes" id="UP000297527">
    <property type="component" value="Unassembled WGS sequence"/>
</dbReference>
<evidence type="ECO:0000313" key="2">
    <source>
        <dbReference type="EMBL" id="TGO61867.1"/>
    </source>
</evidence>
<accession>A0A4Z1IZ32</accession>
<feature type="compositionally biased region" description="Basic and acidic residues" evidence="1">
    <location>
        <begin position="210"/>
        <end position="225"/>
    </location>
</feature>
<evidence type="ECO:0000256" key="1">
    <source>
        <dbReference type="SAM" id="MobiDB-lite"/>
    </source>
</evidence>
<organism evidence="2 3">
    <name type="scientific">Botryotinia convoluta</name>
    <dbReference type="NCBI Taxonomy" id="54673"/>
    <lineage>
        <taxon>Eukaryota</taxon>
        <taxon>Fungi</taxon>
        <taxon>Dikarya</taxon>
        <taxon>Ascomycota</taxon>
        <taxon>Pezizomycotina</taxon>
        <taxon>Leotiomycetes</taxon>
        <taxon>Helotiales</taxon>
        <taxon>Sclerotiniaceae</taxon>
        <taxon>Botryotinia</taxon>
    </lineage>
</organism>
<dbReference type="EMBL" id="PQXN01000024">
    <property type="protein sequence ID" value="TGO61867.1"/>
    <property type="molecule type" value="Genomic_DNA"/>
</dbReference>
<dbReference type="OrthoDB" id="3516238at2759"/>
<dbReference type="AlphaFoldDB" id="A0A4Z1IZ32"/>
<name>A0A4Z1IZ32_9HELO</name>
<gene>
    <name evidence="2" type="ORF">BCON_0024g00710</name>
</gene>
<comment type="caution">
    <text evidence="2">The sequence shown here is derived from an EMBL/GenBank/DDBJ whole genome shotgun (WGS) entry which is preliminary data.</text>
</comment>
<evidence type="ECO:0000313" key="3">
    <source>
        <dbReference type="Proteomes" id="UP000297527"/>
    </source>
</evidence>
<keyword evidence="3" id="KW-1185">Reference proteome</keyword>
<sequence>MVIEINAQRLELAEKLGSSMGNVPKPLVEREVGTTSIQTLEECVSGKMVSKDPEINPKNIFEAIKDAHLHHIQLLARFLGTHRNLGREILGLLRPTYRRKYIQPNHTGLNFEDHEAMIGSQLEQSLIQSTPVLEIVPTFCNSDMGISLIDVEGGLDDSFLDNLMSGSTKTDCDVEDSCVNETGQAKTIQKNTEKELDHTFFDDLTSSSTGKDDNIEDSCVHETEQPKTIQQNTERELDHTFFDDFMSNSTKRGHDIENSSESERKRLKAAQQDEIPASQPQELEDELTVVVDTTPRT</sequence>